<accession>A0A1H6BPL1</accession>
<keyword evidence="4" id="KW-1185">Reference proteome</keyword>
<dbReference type="GO" id="GO:0003677">
    <property type="term" value="F:DNA binding"/>
    <property type="evidence" value="ECO:0007669"/>
    <property type="project" value="UniProtKB-UniRule"/>
</dbReference>
<dbReference type="InterPro" id="IPR007159">
    <property type="entry name" value="SpoVT-AbrB_dom"/>
</dbReference>
<dbReference type="OrthoDB" id="9810009at2"/>
<organism evidence="3 4">
    <name type="scientific">Bryocella elongata</name>
    <dbReference type="NCBI Taxonomy" id="863522"/>
    <lineage>
        <taxon>Bacteria</taxon>
        <taxon>Pseudomonadati</taxon>
        <taxon>Acidobacteriota</taxon>
        <taxon>Terriglobia</taxon>
        <taxon>Terriglobales</taxon>
        <taxon>Acidobacteriaceae</taxon>
        <taxon>Bryocella</taxon>
    </lineage>
</organism>
<evidence type="ECO:0000256" key="1">
    <source>
        <dbReference type="PROSITE-ProRule" id="PRU01076"/>
    </source>
</evidence>
<gene>
    <name evidence="3" type="ORF">SAMN05421819_3906</name>
</gene>
<dbReference type="RefSeq" id="WP_103934743.1">
    <property type="nucleotide sequence ID" value="NZ_FNVA01000007.1"/>
</dbReference>
<sequence>MATQDKAKVFMSGRSQAVRIPARYRFSTDEVFIRQDPTSGDITLSAALPRRPWTALFRALDEAVARNGVLEVPRDDREAAERDSL</sequence>
<feature type="domain" description="SpoVT-AbrB" evidence="2">
    <location>
        <begin position="7"/>
        <end position="49"/>
    </location>
</feature>
<dbReference type="Proteomes" id="UP000236728">
    <property type="component" value="Unassembled WGS sequence"/>
</dbReference>
<dbReference type="PROSITE" id="PS51740">
    <property type="entry name" value="SPOVT_ABRB"/>
    <property type="match status" value="1"/>
</dbReference>
<dbReference type="InterPro" id="IPR037914">
    <property type="entry name" value="SpoVT-AbrB_sf"/>
</dbReference>
<keyword evidence="1" id="KW-0238">DNA-binding</keyword>
<proteinExistence type="predicted"/>
<evidence type="ECO:0000313" key="4">
    <source>
        <dbReference type="Proteomes" id="UP000236728"/>
    </source>
</evidence>
<evidence type="ECO:0000259" key="2">
    <source>
        <dbReference type="PROSITE" id="PS51740"/>
    </source>
</evidence>
<protein>
    <submittedName>
        <fullName evidence="3">Antitoxin VapB</fullName>
    </submittedName>
</protein>
<evidence type="ECO:0000313" key="3">
    <source>
        <dbReference type="EMBL" id="SEG62633.1"/>
    </source>
</evidence>
<reference evidence="3 4" key="1">
    <citation type="submission" date="2016-10" db="EMBL/GenBank/DDBJ databases">
        <authorList>
            <person name="de Groot N.N."/>
        </authorList>
    </citation>
    <scope>NUCLEOTIDE SEQUENCE [LARGE SCALE GENOMIC DNA]</scope>
    <source>
        <strain evidence="3 4">DSM 22489</strain>
    </source>
</reference>
<dbReference type="SUPFAM" id="SSF89447">
    <property type="entry name" value="AbrB/MazE/MraZ-like"/>
    <property type="match status" value="1"/>
</dbReference>
<dbReference type="Gene3D" id="2.10.260.10">
    <property type="match status" value="1"/>
</dbReference>
<name>A0A1H6BPL1_9BACT</name>
<dbReference type="AlphaFoldDB" id="A0A1H6BPL1"/>
<dbReference type="EMBL" id="FNVA01000007">
    <property type="protein sequence ID" value="SEG62633.1"/>
    <property type="molecule type" value="Genomic_DNA"/>
</dbReference>